<feature type="active site" evidence="5">
    <location>
        <position position="92"/>
    </location>
</feature>
<gene>
    <name evidence="7" type="ORF">AYW79_10890</name>
    <name evidence="8" type="ORF">B2M26_07545</name>
</gene>
<protein>
    <recommendedName>
        <fullName evidence="4">Malonyl CoA-acyl carrier protein transacylase</fullName>
        <ecNumber evidence="4">2.3.1.39</ecNumber>
    </recommendedName>
</protein>
<evidence type="ECO:0000259" key="6">
    <source>
        <dbReference type="SMART" id="SM00827"/>
    </source>
</evidence>
<comment type="similarity">
    <text evidence="4">Belongs to the fabD family.</text>
</comment>
<dbReference type="RefSeq" id="WP_067565596.1">
    <property type="nucleotide sequence ID" value="NZ_LSUQ01000037.1"/>
</dbReference>
<name>A0A161PXI0_9BACL</name>
<comment type="caution">
    <text evidence="7">The sequence shown here is derived from an EMBL/GenBank/DDBJ whole genome shotgun (WGS) entry which is preliminary data.</text>
</comment>
<dbReference type="Proteomes" id="UP000190229">
    <property type="component" value="Unassembled WGS sequence"/>
</dbReference>
<evidence type="ECO:0000256" key="1">
    <source>
        <dbReference type="ARBA" id="ARBA00022679"/>
    </source>
</evidence>
<dbReference type="EMBL" id="MWPS01000021">
    <property type="protein sequence ID" value="OPG16161.1"/>
    <property type="molecule type" value="Genomic_DNA"/>
</dbReference>
<feature type="active site" evidence="5">
    <location>
        <position position="203"/>
    </location>
</feature>
<evidence type="ECO:0000313" key="8">
    <source>
        <dbReference type="EMBL" id="OPG16161.1"/>
    </source>
</evidence>
<dbReference type="Gene3D" id="3.40.366.10">
    <property type="entry name" value="Malonyl-Coenzyme A Acyl Carrier Protein, domain 2"/>
    <property type="match status" value="1"/>
</dbReference>
<dbReference type="SUPFAM" id="SSF55048">
    <property type="entry name" value="Probable ACP-binding domain of malonyl-CoA ACP transacylase"/>
    <property type="match status" value="1"/>
</dbReference>
<dbReference type="PANTHER" id="PTHR42681:SF1">
    <property type="entry name" value="MALONYL-COA-ACYL CARRIER PROTEIN TRANSACYLASE, MITOCHONDRIAL"/>
    <property type="match status" value="1"/>
</dbReference>
<dbReference type="PIRSF" id="PIRSF000446">
    <property type="entry name" value="Mct"/>
    <property type="match status" value="1"/>
</dbReference>
<keyword evidence="2 4" id="KW-0012">Acyltransferase</keyword>
<dbReference type="InterPro" id="IPR016036">
    <property type="entry name" value="Malonyl_transacylase_ACP-bd"/>
</dbReference>
<dbReference type="InterPro" id="IPR016035">
    <property type="entry name" value="Acyl_Trfase/lysoPLipase"/>
</dbReference>
<proteinExistence type="inferred from homology"/>
<dbReference type="InterPro" id="IPR024925">
    <property type="entry name" value="Malonyl_CoA-ACP_transAc"/>
</dbReference>
<dbReference type="Proteomes" id="UP000077421">
    <property type="component" value="Unassembled WGS sequence"/>
</dbReference>
<evidence type="ECO:0000256" key="3">
    <source>
        <dbReference type="ARBA" id="ARBA00048462"/>
    </source>
</evidence>
<dbReference type="NCBIfam" id="TIGR00128">
    <property type="entry name" value="fabD"/>
    <property type="match status" value="1"/>
</dbReference>
<keyword evidence="1 4" id="KW-0808">Transferase</keyword>
<sequence>MMKTAYVFPGQGSQYVGMGAALAEMDPLACELFDEADAALGFSLRAIFLEGTSDQLRLTYYTQPAILTVSVIAYRLAVKHGFPIPDYALGHSLGEYSALVAAGVLTFSDAVRLVHKRGHFMDEAVPAGIGAMAAVLGADLLALASLCREIANELSEVVEIANENCPGQVVVSGHKAAVSRLVERAKEAGAKRAIPLDVSGPFHSSLMAPAGARLAAELAGVELRKAAFPIVANVSAEPLTEPDDIRLALVQQISKPVLFEAGIRQLLGQSVQTFVEMGPGSVLSGLIKKIDRQATTQRIEDDGTFTQAKAAILGVS</sequence>
<dbReference type="EC" id="2.3.1.39" evidence="4"/>
<dbReference type="InterPro" id="IPR014043">
    <property type="entry name" value="Acyl_transferase_dom"/>
</dbReference>
<feature type="domain" description="Malonyl-CoA:ACP transacylase (MAT)" evidence="6">
    <location>
        <begin position="7"/>
        <end position="311"/>
    </location>
</feature>
<dbReference type="InterPro" id="IPR001227">
    <property type="entry name" value="Ac_transferase_dom_sf"/>
</dbReference>
<evidence type="ECO:0000256" key="4">
    <source>
        <dbReference type="PIRNR" id="PIRNR000446"/>
    </source>
</evidence>
<dbReference type="GO" id="GO:0004314">
    <property type="term" value="F:[acyl-carrier-protein] S-malonyltransferase activity"/>
    <property type="evidence" value="ECO:0007669"/>
    <property type="project" value="UniProtKB-EC"/>
</dbReference>
<dbReference type="GO" id="GO:0006633">
    <property type="term" value="P:fatty acid biosynthetic process"/>
    <property type="evidence" value="ECO:0007669"/>
    <property type="project" value="TreeGrafter"/>
</dbReference>
<evidence type="ECO:0000313" key="10">
    <source>
        <dbReference type="Proteomes" id="UP000190229"/>
    </source>
</evidence>
<evidence type="ECO:0000313" key="7">
    <source>
        <dbReference type="EMBL" id="OAG93388.1"/>
    </source>
</evidence>
<reference evidence="8 10" key="2">
    <citation type="submission" date="2017-02" db="EMBL/GenBank/DDBJ databases">
        <title>Draft genome of Acidibacillus ferrooxidans Huett2.</title>
        <authorList>
            <person name="Schopf S."/>
        </authorList>
    </citation>
    <scope>NUCLEOTIDE SEQUENCE [LARGE SCALE GENOMIC DNA]</scope>
    <source>
        <strain evidence="8 10">Huett2</strain>
    </source>
</reference>
<dbReference type="AlphaFoldDB" id="A0A161PXI0"/>
<dbReference type="PANTHER" id="PTHR42681">
    <property type="entry name" value="MALONYL-COA-ACYL CARRIER PROTEIN TRANSACYLASE, MITOCHONDRIAL"/>
    <property type="match status" value="1"/>
</dbReference>
<evidence type="ECO:0000256" key="5">
    <source>
        <dbReference type="PIRSR" id="PIRSR000446-1"/>
    </source>
</evidence>
<evidence type="ECO:0000256" key="2">
    <source>
        <dbReference type="ARBA" id="ARBA00023315"/>
    </source>
</evidence>
<accession>A0A161PXI0</accession>
<dbReference type="Pfam" id="PF00698">
    <property type="entry name" value="Acyl_transf_1"/>
    <property type="match status" value="1"/>
</dbReference>
<dbReference type="FunFam" id="3.30.70.250:FF:000001">
    <property type="entry name" value="Malonyl CoA-acyl carrier protein transacylase"/>
    <property type="match status" value="1"/>
</dbReference>
<dbReference type="InterPro" id="IPR004410">
    <property type="entry name" value="Malonyl_CoA-ACP_transAc_FabD"/>
</dbReference>
<dbReference type="SUPFAM" id="SSF52151">
    <property type="entry name" value="FabD/lysophospholipase-like"/>
    <property type="match status" value="1"/>
</dbReference>
<dbReference type="GO" id="GO:0005829">
    <property type="term" value="C:cytosol"/>
    <property type="evidence" value="ECO:0007669"/>
    <property type="project" value="TreeGrafter"/>
</dbReference>
<dbReference type="SMART" id="SM00827">
    <property type="entry name" value="PKS_AT"/>
    <property type="match status" value="1"/>
</dbReference>
<comment type="catalytic activity">
    <reaction evidence="3 4">
        <text>holo-[ACP] + malonyl-CoA = malonyl-[ACP] + CoA</text>
        <dbReference type="Rhea" id="RHEA:41792"/>
        <dbReference type="Rhea" id="RHEA-COMP:9623"/>
        <dbReference type="Rhea" id="RHEA-COMP:9685"/>
        <dbReference type="ChEBI" id="CHEBI:57287"/>
        <dbReference type="ChEBI" id="CHEBI:57384"/>
        <dbReference type="ChEBI" id="CHEBI:64479"/>
        <dbReference type="ChEBI" id="CHEBI:78449"/>
        <dbReference type="EC" id="2.3.1.39"/>
    </reaction>
</comment>
<organism evidence="7 9">
    <name type="scientific">Ferroacidibacillus organovorans</name>
    <dbReference type="NCBI Taxonomy" id="1765683"/>
    <lineage>
        <taxon>Bacteria</taxon>
        <taxon>Bacillati</taxon>
        <taxon>Bacillota</taxon>
        <taxon>Bacilli</taxon>
        <taxon>Bacillales</taxon>
        <taxon>Alicyclobacillaceae</taxon>
        <taxon>Ferroacidibacillus</taxon>
    </lineage>
</organism>
<dbReference type="STRING" id="1765683.B2M26_07545"/>
<evidence type="ECO:0000313" key="9">
    <source>
        <dbReference type="Proteomes" id="UP000077421"/>
    </source>
</evidence>
<dbReference type="OrthoDB" id="9805460at2"/>
<dbReference type="Gene3D" id="3.30.70.250">
    <property type="entry name" value="Malonyl-CoA ACP transacylase, ACP-binding"/>
    <property type="match status" value="1"/>
</dbReference>
<dbReference type="EMBL" id="LSUQ01000037">
    <property type="protein sequence ID" value="OAG93388.1"/>
    <property type="molecule type" value="Genomic_DNA"/>
</dbReference>
<dbReference type="InterPro" id="IPR050858">
    <property type="entry name" value="Mal-CoA-ACP_Trans/PKS_FabD"/>
</dbReference>
<keyword evidence="10" id="KW-1185">Reference proteome</keyword>
<reference evidence="7 9" key="1">
    <citation type="submission" date="2016-02" db="EMBL/GenBank/DDBJ databases">
        <title>Draft genome sequence of Acidibacillus ferrooxidans SLC66.</title>
        <authorList>
            <person name="Oliveira G."/>
            <person name="Nancucheo I."/>
            <person name="Dall'Agnol H."/>
            <person name="Johnson B."/>
            <person name="Oliveira R."/>
            <person name="Nunes G.L."/>
            <person name="Tzotzos G."/>
            <person name="Orellana S.C."/>
            <person name="Salim A.C."/>
            <person name="Araujo F.M."/>
        </authorList>
    </citation>
    <scope>NUCLEOTIDE SEQUENCE [LARGE SCALE GENOMIC DNA]</scope>
    <source>
        <strain evidence="7 9">SLC66</strain>
    </source>
</reference>